<reference evidence="3" key="2">
    <citation type="submission" date="2025-09" db="UniProtKB">
        <authorList>
            <consortium name="Ensembl"/>
        </authorList>
    </citation>
    <scope>IDENTIFICATION</scope>
</reference>
<dbReference type="GO" id="GO:0006313">
    <property type="term" value="P:DNA transposition"/>
    <property type="evidence" value="ECO:0007669"/>
    <property type="project" value="InterPro"/>
</dbReference>
<dbReference type="Pfam" id="PF13358">
    <property type="entry name" value="DDE_3"/>
    <property type="match status" value="1"/>
</dbReference>
<protein>
    <recommendedName>
        <fullName evidence="5">Transposable element Tc1 transposase</fullName>
    </recommendedName>
</protein>
<dbReference type="InterPro" id="IPR036397">
    <property type="entry name" value="RNaseH_sf"/>
</dbReference>
<evidence type="ECO:0000259" key="1">
    <source>
        <dbReference type="Pfam" id="PF01498"/>
    </source>
</evidence>
<dbReference type="OMA" id="MPQSICE"/>
<dbReference type="Pfam" id="PF01498">
    <property type="entry name" value="HTH_Tnp_Tc3_2"/>
    <property type="match status" value="1"/>
</dbReference>
<dbReference type="Ensembl" id="ENSCCRT00000172296.1">
    <property type="protein sequence ID" value="ENSCCRP00000107680.1"/>
    <property type="gene ID" value="ENSCCRG00000065683.1"/>
</dbReference>
<dbReference type="InterPro" id="IPR038717">
    <property type="entry name" value="Tc1-like_DDE_dom"/>
</dbReference>
<reference evidence="3" key="1">
    <citation type="submission" date="2025-08" db="UniProtKB">
        <authorList>
            <consortium name="Ensembl"/>
        </authorList>
    </citation>
    <scope>IDENTIFICATION</scope>
</reference>
<keyword evidence="4" id="KW-1185">Reference proteome</keyword>
<dbReference type="InterPro" id="IPR052338">
    <property type="entry name" value="Transposase_5"/>
</dbReference>
<dbReference type="GeneTree" id="ENSGT01150000286933"/>
<feature type="domain" description="Transposase Tc1-like" evidence="1">
    <location>
        <begin position="105"/>
        <end position="176"/>
    </location>
</feature>
<dbReference type="Proteomes" id="UP001108240">
    <property type="component" value="Unplaced"/>
</dbReference>
<evidence type="ECO:0000313" key="3">
    <source>
        <dbReference type="Ensembl" id="ENSCCRP00000107680.1"/>
    </source>
</evidence>
<name>A0A9J7XPD2_CYPCA</name>
<sequence length="368" mass="42548">MQLSNQPITWQLLQCIKGCGPGQDNLLNSKLNVRMGKKGDLSNFERGMVVGARRAGLSISQSAQLLGFSRKTIYRVYKEWCEKGKKSSMRQSCGRKCLVDARGQRRMGRLIQADRRATLTEITTRYNRGMQQSICEATTRTTLRRMGYNSRRPHRVPLISTTNRKKRLQFAQAHQNWTVEDWKNVAWSDESRFLLRHSDGRVRIWRKPNENMDPSCLVTTVQAGGGGVMVWGMFSWHTLRPLVPIGHRLNATAYLSIVSDHVHPFMTTMYPSSDGYFQQDNAPCHKARIISNWFLEHDNEFTVLKWPPQSPDLNPIEHLWDVVERELRALDVHPTNLHQLQDAILSIWANISKECFQHLVESMPRRIK</sequence>
<proteinExistence type="predicted"/>
<dbReference type="Gene3D" id="1.10.10.10">
    <property type="entry name" value="Winged helix-like DNA-binding domain superfamily/Winged helix DNA-binding domain"/>
    <property type="match status" value="1"/>
</dbReference>
<dbReference type="AlphaFoldDB" id="A0A9J7XPD2"/>
<dbReference type="SUPFAM" id="SSF46689">
    <property type="entry name" value="Homeodomain-like"/>
    <property type="match status" value="1"/>
</dbReference>
<evidence type="ECO:0000259" key="2">
    <source>
        <dbReference type="Pfam" id="PF13358"/>
    </source>
</evidence>
<evidence type="ECO:0008006" key="5">
    <source>
        <dbReference type="Google" id="ProtNLM"/>
    </source>
</evidence>
<accession>A0A9J7XPD2</accession>
<organism evidence="3 4">
    <name type="scientific">Cyprinus carpio carpio</name>
    <dbReference type="NCBI Taxonomy" id="630221"/>
    <lineage>
        <taxon>Eukaryota</taxon>
        <taxon>Metazoa</taxon>
        <taxon>Chordata</taxon>
        <taxon>Craniata</taxon>
        <taxon>Vertebrata</taxon>
        <taxon>Euteleostomi</taxon>
        <taxon>Actinopterygii</taxon>
        <taxon>Neopterygii</taxon>
        <taxon>Teleostei</taxon>
        <taxon>Ostariophysi</taxon>
        <taxon>Cypriniformes</taxon>
        <taxon>Cyprinidae</taxon>
        <taxon>Cyprininae</taxon>
        <taxon>Cyprinus</taxon>
    </lineage>
</organism>
<dbReference type="PANTHER" id="PTHR23022">
    <property type="entry name" value="TRANSPOSABLE ELEMENT-RELATED"/>
    <property type="match status" value="1"/>
</dbReference>
<dbReference type="PANTHER" id="PTHR23022:SF135">
    <property type="entry name" value="SI:DKEY-77F5.3"/>
    <property type="match status" value="1"/>
</dbReference>
<dbReference type="InterPro" id="IPR036388">
    <property type="entry name" value="WH-like_DNA-bd_sf"/>
</dbReference>
<dbReference type="Pfam" id="PF13384">
    <property type="entry name" value="HTH_23"/>
    <property type="match status" value="1"/>
</dbReference>
<evidence type="ECO:0000313" key="4">
    <source>
        <dbReference type="Proteomes" id="UP001108240"/>
    </source>
</evidence>
<feature type="domain" description="Tc1-like transposase DDE" evidence="2">
    <location>
        <begin position="185"/>
        <end position="329"/>
    </location>
</feature>
<dbReference type="Gene3D" id="3.30.420.10">
    <property type="entry name" value="Ribonuclease H-like superfamily/Ribonuclease H"/>
    <property type="match status" value="1"/>
</dbReference>
<dbReference type="InterPro" id="IPR002492">
    <property type="entry name" value="Transposase_Tc1-like"/>
</dbReference>
<dbReference type="InterPro" id="IPR009057">
    <property type="entry name" value="Homeodomain-like_sf"/>
</dbReference>
<dbReference type="GO" id="GO:0003677">
    <property type="term" value="F:DNA binding"/>
    <property type="evidence" value="ECO:0007669"/>
    <property type="project" value="InterPro"/>
</dbReference>
<dbReference type="GO" id="GO:0015074">
    <property type="term" value="P:DNA integration"/>
    <property type="evidence" value="ECO:0007669"/>
    <property type="project" value="InterPro"/>
</dbReference>